<dbReference type="PROSITE" id="PS51318">
    <property type="entry name" value="TAT"/>
    <property type="match status" value="1"/>
</dbReference>
<keyword evidence="1" id="KW-0500">Molybdenum</keyword>
<evidence type="ECO:0000313" key="3">
    <source>
        <dbReference type="Proteomes" id="UP000234639"/>
    </source>
</evidence>
<dbReference type="Proteomes" id="UP000234639">
    <property type="component" value="Unassembled WGS sequence"/>
</dbReference>
<name>A0A2I1NAF7_9BACT</name>
<comment type="caution">
    <text evidence="2">The sequence shown here is derived from an EMBL/GenBank/DDBJ whole genome shotgun (WGS) entry which is preliminary data.</text>
</comment>
<dbReference type="InterPro" id="IPR006311">
    <property type="entry name" value="TAT_signal"/>
</dbReference>
<dbReference type="EMBL" id="PKHU01000003">
    <property type="protein sequence ID" value="PKZ29341.1"/>
    <property type="molecule type" value="Genomic_DNA"/>
</dbReference>
<dbReference type="RefSeq" id="WP_101636915.1">
    <property type="nucleotide sequence ID" value="NZ_JAPXGZ010000002.1"/>
</dbReference>
<protein>
    <submittedName>
        <fullName evidence="2">Tat (Twin-arginine translocation) pathway signal sequence</fullName>
    </submittedName>
</protein>
<evidence type="ECO:0000313" key="2">
    <source>
        <dbReference type="EMBL" id="PKZ29341.1"/>
    </source>
</evidence>
<sequence>MDSKRRDFLKKSAMSAAVGVGAVSALEAREPSKKIKNSSGKKPEILYQKTKSWEIFYKNSK</sequence>
<proteinExistence type="predicted"/>
<dbReference type="AlphaFoldDB" id="A0A2I1NAF7"/>
<gene>
    <name evidence="2" type="ORF">CYJ41_02985</name>
</gene>
<accession>A0A2I1NAF7</accession>
<reference evidence="2 3" key="1">
    <citation type="submission" date="2017-12" db="EMBL/GenBank/DDBJ databases">
        <title>Phylogenetic diversity of female urinary microbiome.</title>
        <authorList>
            <person name="Thomas-White K."/>
            <person name="Wolfe A.J."/>
        </authorList>
    </citation>
    <scope>NUCLEOTIDE SEQUENCE [LARGE SCALE GENOMIC DNA]</scope>
    <source>
        <strain evidence="2 3">UMB0112</strain>
    </source>
</reference>
<dbReference type="NCBIfam" id="TIGR01409">
    <property type="entry name" value="TAT_signal_seq"/>
    <property type="match status" value="1"/>
</dbReference>
<dbReference type="InterPro" id="IPR019546">
    <property type="entry name" value="TAT_signal_bac_arc"/>
</dbReference>
<evidence type="ECO:0000256" key="1">
    <source>
        <dbReference type="ARBA" id="ARBA00022505"/>
    </source>
</evidence>
<organism evidence="2 3">
    <name type="scientific">Campylobacter ureolyticus</name>
    <dbReference type="NCBI Taxonomy" id="827"/>
    <lineage>
        <taxon>Bacteria</taxon>
        <taxon>Pseudomonadati</taxon>
        <taxon>Campylobacterota</taxon>
        <taxon>Epsilonproteobacteria</taxon>
        <taxon>Campylobacterales</taxon>
        <taxon>Campylobacteraceae</taxon>
        <taxon>Campylobacter</taxon>
    </lineage>
</organism>